<reference evidence="21 22" key="1">
    <citation type="submission" date="2018-11" db="EMBL/GenBank/DDBJ databases">
        <title>Gemmobacter sp. nov., YIM 102744-1 draft genome.</title>
        <authorList>
            <person name="Li G."/>
            <person name="Jiang Y."/>
        </authorList>
    </citation>
    <scope>NUCLEOTIDE SEQUENCE [LARGE SCALE GENOMIC DNA]</scope>
    <source>
        <strain evidence="21 22">YIM 102744-1</strain>
    </source>
</reference>
<comment type="catalytic activity">
    <reaction evidence="1">
        <text>ATP + protein L-histidine = ADP + protein N-phospho-L-histidine.</text>
        <dbReference type="EC" id="2.7.13.3"/>
    </reaction>
</comment>
<keyword evidence="11 16" id="KW-1133">Transmembrane helix</keyword>
<dbReference type="Pfam" id="PF02518">
    <property type="entry name" value="HATPase_c"/>
    <property type="match status" value="1"/>
</dbReference>
<dbReference type="NCBIfam" id="TIGR00229">
    <property type="entry name" value="sensory_box"/>
    <property type="match status" value="1"/>
</dbReference>
<keyword evidence="12" id="KW-0902">Two-component regulatory system</keyword>
<keyword evidence="7" id="KW-0808">Transferase</keyword>
<accession>A0A3P3DIJ8</accession>
<dbReference type="SUPFAM" id="SSF52172">
    <property type="entry name" value="CheY-like"/>
    <property type="match status" value="1"/>
</dbReference>
<keyword evidence="6 15" id="KW-0597">Phosphoprotein</keyword>
<dbReference type="SUPFAM" id="SSF55874">
    <property type="entry name" value="ATPase domain of HSP90 chaperone/DNA topoisomerase II/histidine kinase"/>
    <property type="match status" value="1"/>
</dbReference>
<dbReference type="PROSITE" id="PS50894">
    <property type="entry name" value="HPT"/>
    <property type="match status" value="1"/>
</dbReference>
<dbReference type="CDD" id="cd00130">
    <property type="entry name" value="PAS"/>
    <property type="match status" value="1"/>
</dbReference>
<organism evidence="21 22">
    <name type="scientific">Falsigemmobacter faecalis</name>
    <dbReference type="NCBI Taxonomy" id="2488730"/>
    <lineage>
        <taxon>Bacteria</taxon>
        <taxon>Pseudomonadati</taxon>
        <taxon>Pseudomonadota</taxon>
        <taxon>Alphaproteobacteria</taxon>
        <taxon>Rhodobacterales</taxon>
        <taxon>Paracoccaceae</taxon>
        <taxon>Falsigemmobacter</taxon>
    </lineage>
</organism>
<dbReference type="PANTHER" id="PTHR43047:SF64">
    <property type="entry name" value="HISTIDINE KINASE CONTAINING CHEY-HOMOLOGOUS RECEIVER DOMAIN AND PAS DOMAIN-RELATED"/>
    <property type="match status" value="1"/>
</dbReference>
<evidence type="ECO:0000256" key="13">
    <source>
        <dbReference type="ARBA" id="ARBA00023136"/>
    </source>
</evidence>
<dbReference type="Gene3D" id="1.10.287.130">
    <property type="match status" value="1"/>
</dbReference>
<dbReference type="PROSITE" id="PS50110">
    <property type="entry name" value="RESPONSE_REGULATORY"/>
    <property type="match status" value="1"/>
</dbReference>
<evidence type="ECO:0000256" key="5">
    <source>
        <dbReference type="ARBA" id="ARBA00022519"/>
    </source>
</evidence>
<dbReference type="SMART" id="SM00448">
    <property type="entry name" value="REC"/>
    <property type="match status" value="1"/>
</dbReference>
<evidence type="ECO:0000256" key="12">
    <source>
        <dbReference type="ARBA" id="ARBA00023012"/>
    </source>
</evidence>
<dbReference type="EMBL" id="RRAZ01000018">
    <property type="protein sequence ID" value="RRH73422.1"/>
    <property type="molecule type" value="Genomic_DNA"/>
</dbReference>
<dbReference type="CDD" id="cd16922">
    <property type="entry name" value="HATPase_EvgS-ArcB-TorS-like"/>
    <property type="match status" value="1"/>
</dbReference>
<dbReference type="CDD" id="cd00082">
    <property type="entry name" value="HisKA"/>
    <property type="match status" value="1"/>
</dbReference>
<dbReference type="InterPro" id="IPR004358">
    <property type="entry name" value="Sig_transdc_His_kin-like_C"/>
</dbReference>
<dbReference type="InterPro" id="IPR036890">
    <property type="entry name" value="HATPase_C_sf"/>
</dbReference>
<evidence type="ECO:0000256" key="3">
    <source>
        <dbReference type="ARBA" id="ARBA00012438"/>
    </source>
</evidence>
<evidence type="ECO:0000259" key="18">
    <source>
        <dbReference type="PROSITE" id="PS50110"/>
    </source>
</evidence>
<evidence type="ECO:0000259" key="20">
    <source>
        <dbReference type="PROSITE" id="PS50894"/>
    </source>
</evidence>
<evidence type="ECO:0000259" key="19">
    <source>
        <dbReference type="PROSITE" id="PS50112"/>
    </source>
</evidence>
<name>A0A3P3DIJ8_9RHOB</name>
<dbReference type="SMART" id="SM00387">
    <property type="entry name" value="HATPase_c"/>
    <property type="match status" value="1"/>
</dbReference>
<dbReference type="SUPFAM" id="SSF47384">
    <property type="entry name" value="Homodimeric domain of signal transducing histidine kinase"/>
    <property type="match status" value="1"/>
</dbReference>
<dbReference type="InterPro" id="IPR000014">
    <property type="entry name" value="PAS"/>
</dbReference>
<dbReference type="InterPro" id="IPR035965">
    <property type="entry name" value="PAS-like_dom_sf"/>
</dbReference>
<dbReference type="AlphaFoldDB" id="A0A3P3DIJ8"/>
<keyword evidence="22" id="KW-1185">Reference proteome</keyword>
<comment type="subcellular location">
    <subcellularLocation>
        <location evidence="2">Cell inner membrane</location>
        <topology evidence="2">Multi-pass membrane protein</topology>
    </subcellularLocation>
</comment>
<evidence type="ECO:0000313" key="22">
    <source>
        <dbReference type="Proteomes" id="UP000282125"/>
    </source>
</evidence>
<keyword evidence="4" id="KW-1003">Cell membrane</keyword>
<dbReference type="PANTHER" id="PTHR43047">
    <property type="entry name" value="TWO-COMPONENT HISTIDINE PROTEIN KINASE"/>
    <property type="match status" value="1"/>
</dbReference>
<dbReference type="PRINTS" id="PR00344">
    <property type="entry name" value="BCTRLSENSOR"/>
</dbReference>
<gene>
    <name evidence="21" type="ORF">EG244_13020</name>
</gene>
<feature type="transmembrane region" description="Helical" evidence="16">
    <location>
        <begin position="23"/>
        <end position="43"/>
    </location>
</feature>
<evidence type="ECO:0000256" key="14">
    <source>
        <dbReference type="PROSITE-ProRule" id="PRU00110"/>
    </source>
</evidence>
<dbReference type="SUPFAM" id="SSF55785">
    <property type="entry name" value="PYP-like sensor domain (PAS domain)"/>
    <property type="match status" value="1"/>
</dbReference>
<dbReference type="PROSITE" id="PS50109">
    <property type="entry name" value="HIS_KIN"/>
    <property type="match status" value="1"/>
</dbReference>
<comment type="caution">
    <text evidence="21">The sequence shown here is derived from an EMBL/GenBank/DDBJ whole genome shotgun (WGS) entry which is preliminary data.</text>
</comment>
<dbReference type="Pfam" id="PF01627">
    <property type="entry name" value="Hpt"/>
    <property type="match status" value="1"/>
</dbReference>
<keyword evidence="10" id="KW-0067">ATP-binding</keyword>
<dbReference type="Proteomes" id="UP000282125">
    <property type="component" value="Unassembled WGS sequence"/>
</dbReference>
<dbReference type="InterPro" id="IPR001789">
    <property type="entry name" value="Sig_transdc_resp-reg_receiver"/>
</dbReference>
<evidence type="ECO:0000256" key="4">
    <source>
        <dbReference type="ARBA" id="ARBA00022475"/>
    </source>
</evidence>
<keyword evidence="8 16" id="KW-0812">Transmembrane</keyword>
<dbReference type="InterPro" id="IPR036641">
    <property type="entry name" value="HPT_dom_sf"/>
</dbReference>
<dbReference type="Gene3D" id="3.30.450.20">
    <property type="entry name" value="PAS domain"/>
    <property type="match status" value="1"/>
</dbReference>
<dbReference type="SMART" id="SM00388">
    <property type="entry name" value="HisKA"/>
    <property type="match status" value="1"/>
</dbReference>
<feature type="modified residue" description="4-aspartylphosphate" evidence="15">
    <location>
        <position position="652"/>
    </location>
</feature>
<keyword evidence="10" id="KW-0547">Nucleotide-binding</keyword>
<dbReference type="Pfam" id="PF00072">
    <property type="entry name" value="Response_reg"/>
    <property type="match status" value="1"/>
</dbReference>
<feature type="domain" description="Response regulatory" evidence="18">
    <location>
        <begin position="603"/>
        <end position="720"/>
    </location>
</feature>
<dbReference type="Pfam" id="PF00512">
    <property type="entry name" value="HisKA"/>
    <property type="match status" value="1"/>
</dbReference>
<dbReference type="InterPro" id="IPR008207">
    <property type="entry name" value="Sig_transdc_His_kin_Hpt_dom"/>
</dbReference>
<dbReference type="Gene3D" id="1.20.120.160">
    <property type="entry name" value="HPT domain"/>
    <property type="match status" value="1"/>
</dbReference>
<dbReference type="GO" id="GO:0005886">
    <property type="term" value="C:plasma membrane"/>
    <property type="evidence" value="ECO:0007669"/>
    <property type="project" value="UniProtKB-SubCell"/>
</dbReference>
<dbReference type="Gene3D" id="3.30.565.10">
    <property type="entry name" value="Histidine kinase-like ATPase, C-terminal domain"/>
    <property type="match status" value="1"/>
</dbReference>
<evidence type="ECO:0000256" key="16">
    <source>
        <dbReference type="SAM" id="Phobius"/>
    </source>
</evidence>
<evidence type="ECO:0000256" key="7">
    <source>
        <dbReference type="ARBA" id="ARBA00022679"/>
    </source>
</evidence>
<dbReference type="InterPro" id="IPR036097">
    <property type="entry name" value="HisK_dim/P_sf"/>
</dbReference>
<feature type="domain" description="PAS" evidence="19">
    <location>
        <begin position="228"/>
        <end position="283"/>
    </location>
</feature>
<feature type="domain" description="HPt" evidence="20">
    <location>
        <begin position="758"/>
        <end position="859"/>
    </location>
</feature>
<dbReference type="EC" id="2.7.13.3" evidence="3"/>
<evidence type="ECO:0000256" key="10">
    <source>
        <dbReference type="ARBA" id="ARBA00022840"/>
    </source>
</evidence>
<dbReference type="SUPFAM" id="SSF47226">
    <property type="entry name" value="Histidine-containing phosphotransfer domain, HPT domain"/>
    <property type="match status" value="1"/>
</dbReference>
<feature type="domain" description="Histidine kinase" evidence="17">
    <location>
        <begin position="365"/>
        <end position="582"/>
    </location>
</feature>
<keyword evidence="9 21" id="KW-0418">Kinase</keyword>
<dbReference type="SMART" id="SM00091">
    <property type="entry name" value="PAS"/>
    <property type="match status" value="1"/>
</dbReference>
<evidence type="ECO:0000256" key="8">
    <source>
        <dbReference type="ARBA" id="ARBA00022692"/>
    </source>
</evidence>
<dbReference type="InterPro" id="IPR003594">
    <property type="entry name" value="HATPase_dom"/>
</dbReference>
<dbReference type="InterPro" id="IPR003661">
    <property type="entry name" value="HisK_dim/P_dom"/>
</dbReference>
<sequence>MAKPVRRRAGRLMQSPVVRLRQWLVRLALVVLLGAVLMLLLLARDVRDEIQNLARASSANAQWSLSQPDMELLQLIQSAQSVRFGEGSTAEFRRRYDIFYSRIRLMEVMPFYPEDLDLPEIRGGIEAARAFLSRTEALFDGSDAALSEAAPNVLAAAEKLRPLLRDLTLRSLQQRTIRGDAQREALRVTLVRLISSSAALLLALLLVVLALVRMVRQAQLQNRRVRAAHARVRAIITASQDAILVVDTTGRIVDSNDAALQLFGLPAAELEDLPVSRFLGPEEGSSDPAALPRPGARLVRVRGRRGTGSSFPAECSLTAIESDAGPLRICFLRDISDRLATEAALVETRDRALAGEKAKDELLAVMSHEMRTPLNGILGTLELIDDELPPAQRRQYDRVIRKSAEQLLGHVNDVLEIARMDAFRTQLRCAPFDACALMRDIAHAQQGVAARDGNRLALDLRDDSLALVMGDGNRVHQVLLNLVSNALKFTRDGQITLKACRDTEGLAVFEVRDSGIGIAPEDMSRIFDEFVTLNTEYNRRTQGTGLGLAISRRLATLMDGRLEAESVPGLGSVFRLILPLPPAVQALAAPAAKIDSYQVRPLSVLVVEDNPINRFVVRSMLEADGHSVTEAETGYEALRLCGLESFDLILMDISMPGLDGVETTCRIRRAGGANATTPVVALTAHARPEDLRRFADSGIARSLTKPLRRQALRNLLRDYGPRTKAPARVPDLPAAPAKAAVALTARALIEEATAREMAAALGKDVYDGLRARFEAELNTGLELISSEPQPPGPEIASTAHKLAGAAAVFGLTALCEALVALEDLTRGGDSETGPDEVPTPLLRELGRLRTDSLRALHAL</sequence>
<dbReference type="InterPro" id="IPR011006">
    <property type="entry name" value="CheY-like_superfamily"/>
</dbReference>
<evidence type="ECO:0000259" key="17">
    <source>
        <dbReference type="PROSITE" id="PS50109"/>
    </source>
</evidence>
<evidence type="ECO:0000256" key="1">
    <source>
        <dbReference type="ARBA" id="ARBA00000085"/>
    </source>
</evidence>
<keyword evidence="5" id="KW-0997">Cell inner membrane</keyword>
<evidence type="ECO:0000313" key="21">
    <source>
        <dbReference type="EMBL" id="RRH73422.1"/>
    </source>
</evidence>
<evidence type="ECO:0000256" key="9">
    <source>
        <dbReference type="ARBA" id="ARBA00022777"/>
    </source>
</evidence>
<dbReference type="InterPro" id="IPR005467">
    <property type="entry name" value="His_kinase_dom"/>
</dbReference>
<feature type="modified residue" description="Phosphohistidine" evidence="14">
    <location>
        <position position="800"/>
    </location>
</feature>
<protein>
    <recommendedName>
        <fullName evidence="3">histidine kinase</fullName>
        <ecNumber evidence="3">2.7.13.3</ecNumber>
    </recommendedName>
</protein>
<evidence type="ECO:0000256" key="11">
    <source>
        <dbReference type="ARBA" id="ARBA00022989"/>
    </source>
</evidence>
<evidence type="ECO:0000256" key="6">
    <source>
        <dbReference type="ARBA" id="ARBA00022553"/>
    </source>
</evidence>
<dbReference type="Pfam" id="PF13426">
    <property type="entry name" value="PAS_9"/>
    <property type="match status" value="1"/>
</dbReference>
<dbReference type="Gene3D" id="3.40.50.2300">
    <property type="match status" value="1"/>
</dbReference>
<dbReference type="PROSITE" id="PS50112">
    <property type="entry name" value="PAS"/>
    <property type="match status" value="1"/>
</dbReference>
<keyword evidence="13 16" id="KW-0472">Membrane</keyword>
<proteinExistence type="predicted"/>
<evidence type="ECO:0000256" key="15">
    <source>
        <dbReference type="PROSITE-ProRule" id="PRU00169"/>
    </source>
</evidence>
<dbReference type="CDD" id="cd17546">
    <property type="entry name" value="REC_hyHK_CKI1_RcsC-like"/>
    <property type="match status" value="1"/>
</dbReference>
<dbReference type="GO" id="GO:0000155">
    <property type="term" value="F:phosphorelay sensor kinase activity"/>
    <property type="evidence" value="ECO:0007669"/>
    <property type="project" value="InterPro"/>
</dbReference>
<evidence type="ECO:0000256" key="2">
    <source>
        <dbReference type="ARBA" id="ARBA00004429"/>
    </source>
</evidence>
<feature type="transmembrane region" description="Helical" evidence="16">
    <location>
        <begin position="193"/>
        <end position="215"/>
    </location>
</feature>